<gene>
    <name evidence="2" type="ORF">FHU33_3631</name>
</gene>
<comment type="caution">
    <text evidence="2">The sequence shown here is derived from an EMBL/GenBank/DDBJ whole genome shotgun (WGS) entry which is preliminary data.</text>
</comment>
<feature type="transmembrane region" description="Helical" evidence="1">
    <location>
        <begin position="165"/>
        <end position="193"/>
    </location>
</feature>
<reference evidence="2 3" key="1">
    <citation type="submission" date="2019-06" db="EMBL/GenBank/DDBJ databases">
        <title>Sequencing the genomes of 1000 actinobacteria strains.</title>
        <authorList>
            <person name="Klenk H.-P."/>
        </authorList>
    </citation>
    <scope>NUCLEOTIDE SEQUENCE [LARGE SCALE GENOMIC DNA]</scope>
    <source>
        <strain evidence="2 3">DSM 46837</strain>
    </source>
</reference>
<accession>A0A543PJ98</accession>
<organism evidence="2 3">
    <name type="scientific">Blastococcus colisei</name>
    <dbReference type="NCBI Taxonomy" id="1564162"/>
    <lineage>
        <taxon>Bacteria</taxon>
        <taxon>Bacillati</taxon>
        <taxon>Actinomycetota</taxon>
        <taxon>Actinomycetes</taxon>
        <taxon>Geodermatophilales</taxon>
        <taxon>Geodermatophilaceae</taxon>
        <taxon>Blastococcus</taxon>
    </lineage>
</organism>
<keyword evidence="1" id="KW-0472">Membrane</keyword>
<dbReference type="AlphaFoldDB" id="A0A543PJ98"/>
<sequence>MKPSQRYLQDSNLMMEFRNAYVELINHAYAVPTGLTLTVLKAAPGVSQSEWTRLYSEVSQAAGAAASAYPRYGGTFTLRNAAYIMNNVDPVANWQMSIQDPQQLEPTTVVSTVEAAISRSRQASVEAAERESGLTGLLAAFLRWPSNLREAVGPDRSAQRTAAGVIGILGQILVGIVASLLAAGLIAGGVALWGTVF</sequence>
<dbReference type="Proteomes" id="UP000319865">
    <property type="component" value="Unassembled WGS sequence"/>
</dbReference>
<evidence type="ECO:0000313" key="3">
    <source>
        <dbReference type="Proteomes" id="UP000319865"/>
    </source>
</evidence>
<evidence type="ECO:0000313" key="2">
    <source>
        <dbReference type="EMBL" id="TQN44144.1"/>
    </source>
</evidence>
<evidence type="ECO:0000256" key="1">
    <source>
        <dbReference type="SAM" id="Phobius"/>
    </source>
</evidence>
<keyword evidence="1" id="KW-0812">Transmembrane</keyword>
<keyword evidence="3" id="KW-1185">Reference proteome</keyword>
<dbReference type="RefSeq" id="WP_142026562.1">
    <property type="nucleotide sequence ID" value="NZ_VFQE01000001.1"/>
</dbReference>
<dbReference type="EMBL" id="VFQE01000001">
    <property type="protein sequence ID" value="TQN44144.1"/>
    <property type="molecule type" value="Genomic_DNA"/>
</dbReference>
<name>A0A543PJ98_9ACTN</name>
<protein>
    <submittedName>
        <fullName evidence="2">Uncharacterized protein</fullName>
    </submittedName>
</protein>
<keyword evidence="1" id="KW-1133">Transmembrane helix</keyword>
<proteinExistence type="predicted"/>